<gene>
    <name evidence="1" type="ORF">METZ01_LOCUS240508</name>
</gene>
<dbReference type="AlphaFoldDB" id="A0A382HJX1"/>
<name>A0A382HJX1_9ZZZZ</name>
<evidence type="ECO:0000313" key="1">
    <source>
        <dbReference type="EMBL" id="SVB87654.1"/>
    </source>
</evidence>
<sequence>MAKERTIEKIKRAIKRDFAKLTKPISHSKKDLKRIVIDGRTYVRSFSENKFEIHIGATGPLGEYIYFFENGRLVGRQRKSWNGASKVYRVLL</sequence>
<proteinExistence type="predicted"/>
<protein>
    <submittedName>
        <fullName evidence="1">Uncharacterized protein</fullName>
    </submittedName>
</protein>
<reference evidence="1" key="1">
    <citation type="submission" date="2018-05" db="EMBL/GenBank/DDBJ databases">
        <authorList>
            <person name="Lanie J.A."/>
            <person name="Ng W.-L."/>
            <person name="Kazmierczak K.M."/>
            <person name="Andrzejewski T.M."/>
            <person name="Davidsen T.M."/>
            <person name="Wayne K.J."/>
            <person name="Tettelin H."/>
            <person name="Glass J.I."/>
            <person name="Rusch D."/>
            <person name="Podicherti R."/>
            <person name="Tsui H.-C.T."/>
            <person name="Winkler M.E."/>
        </authorList>
    </citation>
    <scope>NUCLEOTIDE SEQUENCE</scope>
</reference>
<accession>A0A382HJX1</accession>
<dbReference type="EMBL" id="UINC01061751">
    <property type="protein sequence ID" value="SVB87654.1"/>
    <property type="molecule type" value="Genomic_DNA"/>
</dbReference>
<organism evidence="1">
    <name type="scientific">marine metagenome</name>
    <dbReference type="NCBI Taxonomy" id="408172"/>
    <lineage>
        <taxon>unclassified sequences</taxon>
        <taxon>metagenomes</taxon>
        <taxon>ecological metagenomes</taxon>
    </lineage>
</organism>